<dbReference type="Pfam" id="PF18080">
    <property type="entry name" value="Gal_mutarotas_3"/>
    <property type="match status" value="1"/>
</dbReference>
<dbReference type="Gene3D" id="2.70.98.10">
    <property type="match status" value="1"/>
</dbReference>
<dbReference type="InterPro" id="IPR049314">
    <property type="entry name" value="GH101_dom-5"/>
</dbReference>
<reference evidence="6 7" key="1">
    <citation type="submission" date="2021-04" db="EMBL/GenBank/DDBJ databases">
        <title>Paenibacillus sp. DLE-14 whole genome sequence.</title>
        <authorList>
            <person name="Ham Y.J."/>
        </authorList>
    </citation>
    <scope>NUCLEOTIDE SEQUENCE [LARGE SCALE GENOMIC DNA]</scope>
    <source>
        <strain evidence="6 7">DLE-14</strain>
    </source>
</reference>
<dbReference type="InterPro" id="IPR035364">
    <property type="entry name" value="Beta_sandwich_GH101"/>
</dbReference>
<sequence length="1140" mass="127646">MMTDTLTQIVLGNGIVSQQPDACTLEANGSDTVALVQASPILGDGELAFTLTPLNPAGKVGAVIRYMAQDNWIFIGCDKPMDPFGKSTWIWAKPCGKQGVLFKTDPLYEGKSYRVEIRFVGTVLTLSLNGYPEYHGDIPDLHTEAGAIGFRAWADEEGEEGHARLHEVNATALDDKYRSDSIVQAEDEEAAPSHTLVSDQLEVELDTAFPRVLHYRWTTNGAVLFGQEDRLLYVDLNGERYTPAVYLDSKSRTAASYQLVFASIQVEMTVSFALSGATLEMKITDIQEKGLFRIRTIAIPNHGLVSVRDTQACAHVAASEGIKGDHFAGASEWSASHAPAYRAIAIVNTNQLAASVVGNMLHNRRRLCVQTVQRNGYKRTAVWNAYWTYRGPDMEVIGEPWSKVILTDDRNSDGIVDWQDGAIATRDMLGPIPGADRMRSSYAHIVMNFASMAQFPFLRILDNIKKFYLYTDGFGQLIEVKGYQSEGHDSGHPDYGNNFNERAGGSQDLNVLAERARDFGAVIGVHINHSEAYPEARSYSSSLVTSTPGWKWLDQSYYIDREQDIRSGDFDRRLDELNEHAPHLGFVYVDTYRDEHWAAWRLAKKLHGNGWTIWTEEADALDSDAVWTHDSTGDSRISRFIRHTDKDAYAEDILLKGGYARYGDNGFMGWQRERDLKAVIRSFFTKQLPYRYLMHFAILNWKNSEEVVLEGGVSSTLEEGVAVLRRNDRVLAVGDTVFIPWDPIGETKIYHWNASGGETVWQLPDSWPVDGEVKLYQLTNVGRVFVRNVRVVSGSVAVTAEACTPYVLYKTEAPPAPKMAWSEGSPVKDMGFDSHGFEWWSKSSQTDNTDHIKIAETSYGQSYLRISGNNGADGRVYQSLSGLKKGRRYSASVWVEVSAGREAGIRIDGYGGVELIRSISRTAVVNCDVDSDKRGTHYQRLQLRFELPHSADEHVPVLLLLAEQGEPDSFVHFDDVRVREVESLNQTDHYFYEDFEHVDEGWGPFVSANPKIGKTHLAQLHEGYTEDTLAGEWSLKTMDEIPGELLRTLPSGLQFMPNRKYKVTFDYRSDNEAQYSICLRTTDGGPSNEIYAEPLRKGLHQLTAELATGPFTDYYLAIVRNDANKGSLVIDNVTVDELTE</sequence>
<dbReference type="InterPro" id="IPR040633">
    <property type="entry name" value="Gal_mutarotas_3"/>
</dbReference>
<evidence type="ECO:0000313" key="6">
    <source>
        <dbReference type="EMBL" id="MBP3962917.1"/>
    </source>
</evidence>
<organism evidence="6 7">
    <name type="scientific">Paenibacillus lignilyticus</name>
    <dbReference type="NCBI Taxonomy" id="1172615"/>
    <lineage>
        <taxon>Bacteria</taxon>
        <taxon>Bacillati</taxon>
        <taxon>Bacillota</taxon>
        <taxon>Bacilli</taxon>
        <taxon>Bacillales</taxon>
        <taxon>Paenibacillaceae</taxon>
        <taxon>Paenibacillus</taxon>
    </lineage>
</organism>
<feature type="domain" description="Endo-alpha-N-acetylgalactosaminidase" evidence="3">
    <location>
        <begin position="975"/>
        <end position="1101"/>
    </location>
</feature>
<evidence type="ECO:0008006" key="8">
    <source>
        <dbReference type="Google" id="ProtNLM"/>
    </source>
</evidence>
<evidence type="ECO:0000259" key="3">
    <source>
        <dbReference type="Pfam" id="PF17974"/>
    </source>
</evidence>
<dbReference type="Pfam" id="PF17974">
    <property type="entry name" value="GalBD_like"/>
    <property type="match status" value="1"/>
</dbReference>
<dbReference type="InterPro" id="IPR013780">
    <property type="entry name" value="Glyco_hydro_b"/>
</dbReference>
<gene>
    <name evidence="6" type="ORF">I8J30_09415</name>
</gene>
<dbReference type="Pfam" id="PF12905">
    <property type="entry name" value="Glyco_hydro_101"/>
    <property type="match status" value="1"/>
</dbReference>
<feature type="domain" description="Galactose mutarotase-like fold" evidence="4">
    <location>
        <begin position="197"/>
        <end position="418"/>
    </location>
</feature>
<keyword evidence="7" id="KW-1185">Reference proteome</keyword>
<feature type="domain" description="Glycosyl hydrolase 101 beta-sandwich" evidence="2">
    <location>
        <begin position="687"/>
        <end position="783"/>
    </location>
</feature>
<dbReference type="Gene3D" id="2.60.40.1180">
    <property type="entry name" value="Golgi alpha-mannosidase II"/>
    <property type="match status" value="1"/>
</dbReference>
<dbReference type="InterPro" id="IPR014718">
    <property type="entry name" value="GH-type_carb-bd"/>
</dbReference>
<evidence type="ECO:0000259" key="4">
    <source>
        <dbReference type="Pfam" id="PF18080"/>
    </source>
</evidence>
<evidence type="ECO:0000259" key="5">
    <source>
        <dbReference type="Pfam" id="PF21466"/>
    </source>
</evidence>
<feature type="domain" description="Endo-alpha-N-acetylgalactosaminidase" evidence="5">
    <location>
        <begin position="827"/>
        <end position="946"/>
    </location>
</feature>
<evidence type="ECO:0000259" key="1">
    <source>
        <dbReference type="Pfam" id="PF12905"/>
    </source>
</evidence>
<dbReference type="Proteomes" id="UP000673394">
    <property type="component" value="Unassembled WGS sequence"/>
</dbReference>
<evidence type="ECO:0000259" key="2">
    <source>
        <dbReference type="Pfam" id="PF17451"/>
    </source>
</evidence>
<comment type="caution">
    <text evidence="6">The sequence shown here is derived from an EMBL/GenBank/DDBJ whole genome shotgun (WGS) entry which is preliminary data.</text>
</comment>
<evidence type="ECO:0000313" key="7">
    <source>
        <dbReference type="Proteomes" id="UP000673394"/>
    </source>
</evidence>
<feature type="domain" description="Endo-alpha-N-acetylgalactosaminidase" evidence="1">
    <location>
        <begin position="419"/>
        <end position="679"/>
    </location>
</feature>
<dbReference type="CDD" id="cd14244">
    <property type="entry name" value="GH_101_like"/>
    <property type="match status" value="1"/>
</dbReference>
<dbReference type="EMBL" id="JAGKSP010000002">
    <property type="protein sequence ID" value="MBP3962917.1"/>
    <property type="molecule type" value="Genomic_DNA"/>
</dbReference>
<dbReference type="Pfam" id="PF21466">
    <property type="entry name" value="GH101_dom-5"/>
    <property type="match status" value="1"/>
</dbReference>
<dbReference type="Gene3D" id="2.60.120.260">
    <property type="entry name" value="Galactose-binding domain-like"/>
    <property type="match status" value="2"/>
</dbReference>
<dbReference type="Gene3D" id="2.60.120.870">
    <property type="match status" value="1"/>
</dbReference>
<dbReference type="InterPro" id="IPR040502">
    <property type="entry name" value="GH101_dom-6"/>
</dbReference>
<dbReference type="InterPro" id="IPR025706">
    <property type="entry name" value="Endoa_GalNAc"/>
</dbReference>
<accession>A0ABS5CA85</accession>
<proteinExistence type="predicted"/>
<name>A0ABS5CA85_9BACL</name>
<dbReference type="Pfam" id="PF17451">
    <property type="entry name" value="Glyco_hyd_101C"/>
    <property type="match status" value="1"/>
</dbReference>
<dbReference type="Gene3D" id="3.20.20.80">
    <property type="entry name" value="Glycosidases"/>
    <property type="match status" value="1"/>
</dbReference>
<dbReference type="RefSeq" id="WP_210657458.1">
    <property type="nucleotide sequence ID" value="NZ_JAGKSP010000002.1"/>
</dbReference>
<protein>
    <recommendedName>
        <fullName evidence="8">Endo-alpha-N-acetylgalactosaminidase</fullName>
    </recommendedName>
</protein>